<dbReference type="GO" id="GO:0004252">
    <property type="term" value="F:serine-type endopeptidase activity"/>
    <property type="evidence" value="ECO:0007669"/>
    <property type="project" value="UniProtKB-UniRule"/>
</dbReference>
<dbReference type="Proteomes" id="UP000185511">
    <property type="component" value="Chromosome"/>
</dbReference>
<dbReference type="PANTHER" id="PTHR43806">
    <property type="entry name" value="PEPTIDASE S8"/>
    <property type="match status" value="1"/>
</dbReference>
<feature type="region of interest" description="Disordered" evidence="7">
    <location>
        <begin position="29"/>
        <end position="49"/>
    </location>
</feature>
<evidence type="ECO:0000256" key="4">
    <source>
        <dbReference type="ARBA" id="ARBA00022825"/>
    </source>
</evidence>
<feature type="chain" id="PRO_5042037218" evidence="8">
    <location>
        <begin position="27"/>
        <end position="1227"/>
    </location>
</feature>
<dbReference type="PRINTS" id="PR00723">
    <property type="entry name" value="SUBTILISIN"/>
</dbReference>
<gene>
    <name evidence="10" type="ORF">UA74_20450</name>
</gene>
<evidence type="ECO:0000256" key="2">
    <source>
        <dbReference type="ARBA" id="ARBA00022670"/>
    </source>
</evidence>
<dbReference type="PROSITE" id="PS00137">
    <property type="entry name" value="SUBTILASE_HIS"/>
    <property type="match status" value="1"/>
</dbReference>
<feature type="active site" description="Charge relay system" evidence="5 6">
    <location>
        <position position="271"/>
    </location>
</feature>
<dbReference type="PANTHER" id="PTHR43806:SF11">
    <property type="entry name" value="CEREVISIN-RELATED"/>
    <property type="match status" value="1"/>
</dbReference>
<name>A0AAC9PTJ4_9PSEU</name>
<dbReference type="InterPro" id="IPR023828">
    <property type="entry name" value="Peptidase_S8_Ser-AS"/>
</dbReference>
<feature type="domain" description="Peptidase S8/S53" evidence="9">
    <location>
        <begin position="230"/>
        <end position="487"/>
    </location>
</feature>
<keyword evidence="3 6" id="KW-0378">Hydrolase</keyword>
<dbReference type="InterPro" id="IPR015500">
    <property type="entry name" value="Peptidase_S8_subtilisin-rel"/>
</dbReference>
<evidence type="ECO:0000256" key="5">
    <source>
        <dbReference type="PIRSR" id="PIRSR615500-1"/>
    </source>
</evidence>
<sequence>MRLRALRSAAALAAVFAVAVPAAALGAGPPDGPPPAGGPSGAPGQTGPVRSVTLITGDRVLFTEDGDEVSVVSVQQPVERRGISWMRTWDDSGVSVLPSDALPLVAAGRLDERLFHITTLVDQGLTDDEQDDLRLIVTDGADDAEGVGIFGTATLPEVAEIETSLPDLGMQSVSVPRSDTPEFWSELTAQPTTFADSAEKLWLDGRVQASLDVSVPLVGAPEAWEAGYTGAGVRVAVLDTGYDAEHPDLAGRVVAEESFVEGLPVQDGNGHGTHVAGTIAGTGAASDGSYRGVAPDAELMIGRVLDDGGGGFESEIIAGMEWAAEEGAQVVNMSLGGGAYGDDDPMVVTLNSLSETHGTLFVTAAGNYGARGSVGSPAVADASLAVGSTTKQDERSDFSSQGPRPWDFGLKPEIAAPGTDITAAGAAGAGSDYLTMSGTSMAAPHVAGAAAIVAQAHPEAAGEELKSRLVGSAQPLADISVHAQGAGRLDVARAAAQQLRAEPAALGIGRLAWPHDPAEPTIRTVTYHNPTQDDVELTLSVAVDGPHDIVALEAETVVVPAHGSADVDVRITPSSEVTGEYTGRVIAEAGEDRLVTPLSVHVEPAAYDVSVEVTDSAGEPSDGLLIVQDRATGASNIVYASDGPSARLYAGEYRVIGFGIRFQDGEQEAETTAMALDSFTVEPGAALRLSGQDGQPVEIGIEGTDDLAQNLGSVILESTVVPELATGIQADAVRENLVIPSGAVPDLEYHYSGFWGVPWASATVLGDDGFTLGWALEQSIEGFDLSTTGTVVDVTQLAPEDFPDLTGMIPLIADTEYVFDDAHHAALVESSKRHGAELVLSHNYIEDLSVLPVVQVFHPNDIERLLSRLETGLRDVSVTLTSQSPVGYHLADSVFDGLSAEATDWRFDPAELAEVESVQNHPLGSGREWTPVAYTIDGGISFAVESPRRTPHRRTDYFSADVEWATVTSLGHDEETGEGYAELETVFEARPAGPNPAHGIWVGPLGPSLPTVRYSAEGLVPPVFRRDDVLTVEVPMFGDSEPRNIAYPHEVDTGSTVLEQDGAEIGRSDSAGRGSFRLPASSDGWFELSATGVRDADWWPISTEVQADWRFQSSPAEAGTIAAPRLLDVRYGLELDQTNSAAAGTPVGGSVTVGAAEGDSPVTELALSYSLDDGATWHEAATQQEGEAWTVEIPAAAEGEHVSLRVAAEDESGHAVTETIIRAYAVR</sequence>
<dbReference type="EMBL" id="CP016076">
    <property type="protein sequence ID" value="APU16115.1"/>
    <property type="molecule type" value="Genomic_DNA"/>
</dbReference>
<dbReference type="InterPro" id="IPR050131">
    <property type="entry name" value="Peptidase_S8_subtilisin-like"/>
</dbReference>
<dbReference type="Pfam" id="PF00082">
    <property type="entry name" value="Peptidase_S8"/>
    <property type="match status" value="1"/>
</dbReference>
<evidence type="ECO:0000313" key="10">
    <source>
        <dbReference type="EMBL" id="APU16115.1"/>
    </source>
</evidence>
<dbReference type="InterPro" id="IPR022398">
    <property type="entry name" value="Peptidase_S8_His-AS"/>
</dbReference>
<feature type="active site" description="Charge relay system" evidence="5 6">
    <location>
        <position position="239"/>
    </location>
</feature>
<dbReference type="RefSeq" id="WP_075765232.1">
    <property type="nucleotide sequence ID" value="NZ_CP016076.1"/>
</dbReference>
<feature type="signal peptide" evidence="8">
    <location>
        <begin position="1"/>
        <end position="26"/>
    </location>
</feature>
<proteinExistence type="inferred from homology"/>
<dbReference type="AlphaFoldDB" id="A0AAC9PTJ4"/>
<dbReference type="InterPro" id="IPR000209">
    <property type="entry name" value="Peptidase_S8/S53_dom"/>
</dbReference>
<evidence type="ECO:0000313" key="11">
    <source>
        <dbReference type="Proteomes" id="UP000185511"/>
    </source>
</evidence>
<evidence type="ECO:0000256" key="3">
    <source>
        <dbReference type="ARBA" id="ARBA00022801"/>
    </source>
</evidence>
<evidence type="ECO:0000256" key="6">
    <source>
        <dbReference type="PROSITE-ProRule" id="PRU01240"/>
    </source>
</evidence>
<evidence type="ECO:0000256" key="7">
    <source>
        <dbReference type="SAM" id="MobiDB-lite"/>
    </source>
</evidence>
<keyword evidence="8" id="KW-0732">Signal</keyword>
<keyword evidence="11" id="KW-1185">Reference proteome</keyword>
<protein>
    <submittedName>
        <fullName evidence="10">Subtilase family protease</fullName>
    </submittedName>
</protein>
<feature type="region of interest" description="Disordered" evidence="7">
    <location>
        <begin position="386"/>
        <end position="405"/>
    </location>
</feature>
<dbReference type="PROSITE" id="PS00138">
    <property type="entry name" value="SUBTILASE_SER"/>
    <property type="match status" value="1"/>
</dbReference>
<dbReference type="PROSITE" id="PS51892">
    <property type="entry name" value="SUBTILASE"/>
    <property type="match status" value="1"/>
</dbReference>
<dbReference type="GO" id="GO:0006508">
    <property type="term" value="P:proteolysis"/>
    <property type="evidence" value="ECO:0007669"/>
    <property type="project" value="UniProtKB-KW"/>
</dbReference>
<organism evidence="10 11">
    <name type="scientific">Actinoalloteichus fjordicus</name>
    <dbReference type="NCBI Taxonomy" id="1612552"/>
    <lineage>
        <taxon>Bacteria</taxon>
        <taxon>Bacillati</taxon>
        <taxon>Actinomycetota</taxon>
        <taxon>Actinomycetes</taxon>
        <taxon>Pseudonocardiales</taxon>
        <taxon>Pseudonocardiaceae</taxon>
        <taxon>Actinoalloteichus</taxon>
    </lineage>
</organism>
<evidence type="ECO:0000256" key="8">
    <source>
        <dbReference type="SAM" id="SignalP"/>
    </source>
</evidence>
<reference evidence="11" key="1">
    <citation type="submission" date="2016-06" db="EMBL/GenBank/DDBJ databases">
        <title>Complete genome sequence of Actinoalloteichus fjordicus DSM 46855 (=ADI127-17), type strain of the new species Actinoalloteichus fjordicus.</title>
        <authorList>
            <person name="Ruckert C."/>
            <person name="Nouioui I."/>
            <person name="Willmese J."/>
            <person name="van Wezel G."/>
            <person name="Klenk H.-P."/>
            <person name="Kalinowski J."/>
            <person name="Zotchev S.B."/>
        </authorList>
    </citation>
    <scope>NUCLEOTIDE SEQUENCE [LARGE SCALE GENOMIC DNA]</scope>
    <source>
        <strain evidence="11">ADI127-7</strain>
    </source>
</reference>
<keyword evidence="4 6" id="KW-0720">Serine protease</keyword>
<keyword evidence="2 6" id="KW-0645">Protease</keyword>
<dbReference type="SUPFAM" id="SSF52743">
    <property type="entry name" value="Subtilisin-like"/>
    <property type="match status" value="1"/>
</dbReference>
<dbReference type="InterPro" id="IPR036852">
    <property type="entry name" value="Peptidase_S8/S53_dom_sf"/>
</dbReference>
<comment type="similarity">
    <text evidence="1 6">Belongs to the peptidase S8 family.</text>
</comment>
<dbReference type="Gene3D" id="3.40.50.200">
    <property type="entry name" value="Peptidase S8/S53 domain"/>
    <property type="match status" value="1"/>
</dbReference>
<evidence type="ECO:0000259" key="9">
    <source>
        <dbReference type="Pfam" id="PF00082"/>
    </source>
</evidence>
<accession>A0AAC9PTJ4</accession>
<dbReference type="KEGG" id="acad:UA74_20450"/>
<feature type="active site" description="Charge relay system" evidence="5 6">
    <location>
        <position position="440"/>
    </location>
</feature>
<evidence type="ECO:0000256" key="1">
    <source>
        <dbReference type="ARBA" id="ARBA00011073"/>
    </source>
</evidence>